<evidence type="ECO:0000256" key="1">
    <source>
        <dbReference type="SAM" id="MobiDB-lite"/>
    </source>
</evidence>
<name>A0A8J4YH14_CHIOP</name>
<accession>A0A8J4YH14</accession>
<sequence>MVRVLFHVHEIRCNITFKQDPTGEEVSDYDEEYTTPDVLPVFTSKEQHFSVEEGGDITFPCQVENQGAHVVMFKHIHPDGEHRLLFVGAETNFKLTKNGNSFKLGRRGSPLELRVPHRDLAAIEVPTPDVHPGAKGSPGGWGMWGGDGKGGIELGRFLQDFGHLFRSFETTRHKPPLLKSSPASFGHVPPKKGSATTRPSFPKSHLQATP</sequence>
<keyword evidence="3" id="KW-1185">Reference proteome</keyword>
<dbReference type="EMBL" id="JACEEZ010007430">
    <property type="protein sequence ID" value="KAG0724049.1"/>
    <property type="molecule type" value="Genomic_DNA"/>
</dbReference>
<feature type="region of interest" description="Disordered" evidence="1">
    <location>
        <begin position="175"/>
        <end position="210"/>
    </location>
</feature>
<protein>
    <submittedName>
        <fullName evidence="2">Uncharacterized protein</fullName>
    </submittedName>
</protein>
<proteinExistence type="predicted"/>
<organism evidence="2 3">
    <name type="scientific">Chionoecetes opilio</name>
    <name type="common">Atlantic snow crab</name>
    <name type="synonym">Cancer opilio</name>
    <dbReference type="NCBI Taxonomy" id="41210"/>
    <lineage>
        <taxon>Eukaryota</taxon>
        <taxon>Metazoa</taxon>
        <taxon>Ecdysozoa</taxon>
        <taxon>Arthropoda</taxon>
        <taxon>Crustacea</taxon>
        <taxon>Multicrustacea</taxon>
        <taxon>Malacostraca</taxon>
        <taxon>Eumalacostraca</taxon>
        <taxon>Eucarida</taxon>
        <taxon>Decapoda</taxon>
        <taxon>Pleocyemata</taxon>
        <taxon>Brachyura</taxon>
        <taxon>Eubrachyura</taxon>
        <taxon>Majoidea</taxon>
        <taxon>Majidae</taxon>
        <taxon>Chionoecetes</taxon>
    </lineage>
</organism>
<gene>
    <name evidence="2" type="ORF">GWK47_041453</name>
</gene>
<evidence type="ECO:0000313" key="3">
    <source>
        <dbReference type="Proteomes" id="UP000770661"/>
    </source>
</evidence>
<dbReference type="Proteomes" id="UP000770661">
    <property type="component" value="Unassembled WGS sequence"/>
</dbReference>
<reference evidence="2" key="1">
    <citation type="submission" date="2020-07" db="EMBL/GenBank/DDBJ databases">
        <title>The High-quality genome of the commercially important snow crab, Chionoecetes opilio.</title>
        <authorList>
            <person name="Jeong J.-H."/>
            <person name="Ryu S."/>
        </authorList>
    </citation>
    <scope>NUCLEOTIDE SEQUENCE</scope>
    <source>
        <strain evidence="2">MADBK_172401_WGS</strain>
        <tissue evidence="2">Digestive gland</tissue>
    </source>
</reference>
<dbReference type="AlphaFoldDB" id="A0A8J4YH14"/>
<comment type="caution">
    <text evidence="2">The sequence shown here is derived from an EMBL/GenBank/DDBJ whole genome shotgun (WGS) entry which is preliminary data.</text>
</comment>
<evidence type="ECO:0000313" key="2">
    <source>
        <dbReference type="EMBL" id="KAG0724049.1"/>
    </source>
</evidence>